<dbReference type="AlphaFoldDB" id="A0A9E6ZZW2"/>
<dbReference type="Proteomes" id="UP000831684">
    <property type="component" value="Chromosome"/>
</dbReference>
<evidence type="ECO:0000313" key="2">
    <source>
        <dbReference type="Proteomes" id="UP000831684"/>
    </source>
</evidence>
<evidence type="ECO:0008006" key="3">
    <source>
        <dbReference type="Google" id="ProtNLM"/>
    </source>
</evidence>
<dbReference type="InterPro" id="IPR027417">
    <property type="entry name" value="P-loop_NTPase"/>
</dbReference>
<dbReference type="SUPFAM" id="SSF52540">
    <property type="entry name" value="P-loop containing nucleoside triphosphate hydrolases"/>
    <property type="match status" value="1"/>
</dbReference>
<proteinExistence type="predicted"/>
<organism evidence="1 2">
    <name type="scientific">Ancylobacter polymorphus</name>
    <dbReference type="NCBI Taxonomy" id="223390"/>
    <lineage>
        <taxon>Bacteria</taxon>
        <taxon>Pseudomonadati</taxon>
        <taxon>Pseudomonadota</taxon>
        <taxon>Alphaproteobacteria</taxon>
        <taxon>Hyphomicrobiales</taxon>
        <taxon>Xanthobacteraceae</taxon>
        <taxon>Ancylobacter</taxon>
    </lineage>
</organism>
<dbReference type="KEGG" id="apol:K9D25_16985"/>
<dbReference type="Gene3D" id="3.40.50.300">
    <property type="entry name" value="P-loop containing nucleotide triphosphate hydrolases"/>
    <property type="match status" value="1"/>
</dbReference>
<dbReference type="RefSeq" id="WP_244376808.1">
    <property type="nucleotide sequence ID" value="NZ_CP083239.1"/>
</dbReference>
<accession>A0A9E6ZZW2</accession>
<sequence>MEHADLTPHEVALVRALTSRSIASDQPGLCKTHDSHLVQPDAREPAIPVDAIGRVVYVIRDQRDVASSLAHHFGWSLPTSVDRMADTAFRIGGLSTRLNGNVERWPDAIAATSRRCNLQLSA</sequence>
<dbReference type="EMBL" id="CP083239">
    <property type="protein sequence ID" value="UOK70405.1"/>
    <property type="molecule type" value="Genomic_DNA"/>
</dbReference>
<name>A0A9E6ZZW2_9HYPH</name>
<evidence type="ECO:0000313" key="1">
    <source>
        <dbReference type="EMBL" id="UOK70405.1"/>
    </source>
</evidence>
<reference evidence="1" key="1">
    <citation type="submission" date="2021-09" db="EMBL/GenBank/DDBJ databases">
        <title>Network and meta-omics reveal the key degrader and cooperation patterns in an efficient 1,4-dioxane-degrading microbial community.</title>
        <authorList>
            <person name="Dai C."/>
        </authorList>
    </citation>
    <scope>NUCLEOTIDE SEQUENCE</scope>
    <source>
        <strain evidence="1">ZM13</strain>
    </source>
</reference>
<gene>
    <name evidence="1" type="ORF">K9D25_16985</name>
</gene>
<protein>
    <recommendedName>
        <fullName evidence="3">Sulfotransferase domain-containing protein</fullName>
    </recommendedName>
</protein>